<feature type="transmembrane region" description="Helical" evidence="8">
    <location>
        <begin position="453"/>
        <end position="471"/>
    </location>
</feature>
<evidence type="ECO:0000259" key="10">
    <source>
        <dbReference type="Pfam" id="PF03522"/>
    </source>
</evidence>
<dbReference type="Pfam" id="PF03522">
    <property type="entry name" value="SLC12"/>
    <property type="match status" value="1"/>
</dbReference>
<sequence length="1356" mass="148415">MEDSPSPKSGPALTPSCSGADFKLDFQDADMITSEAAVLELEGRQYYGRPTANSATGSNLSYRHSNQHGSSSYGSSTSIHHNHHHSMHNGSSKKKIHHGTASEGSNNKLGTFEGVFIPTTLNVLSILMFLRFGFILGQAGILGMLLLLTISYSIDLLTTLSISAIATNGTVKGGGAYYMISRSLGPEFGGSIGLVFYIGQVLNAGMNVVGFCEPLLINFGATNGITAKILPEGHWWTFFYSTTLLILCTGICMVGSSLFAKAGKVLFVTLLISTFTVPLSTFFVQPFEVNGAAYTGFAWSTIKQNLLPHFTKGAAGSVIKSRETFQDMFAIFFPATCGIFAGASMSGDLKKPSSSIPQGTLRGLLLTYCSYATVIIAMGSCISRELLYQDVQVLQNVNMNKYLIIMGEFSTSLFSAIVGIIGSAKQLQALAKDEVLPFTKPFAKGTPVTDDPIMAVIFTYVLAQITLLFDINQIATFITMAFLMTFVVTNLACFLLKIASAPNFRPSFKYFNTYTAAAGAAASAAAMFVADGISASLMIVLMILLFMVIHYISLPKPWGDVSQALIYHQVRKYLLRLRQDHVKFWRPQILLLVDDPRTAWNLIHFCNHLKKGGLYILGHVVVTHDFQQSFAEVKKQQAAWIKLRDISKVKAFVQIAAGPDVVWGARNVYMGSGLGGMRPNITVLGFFEKQNHSNPANSPTIKNKDGSISIPIESLPTDQCRRETTINVMQWVNIIEDLLTMRANIAIAKGFLNLELPNLSGHKVKENSTRKYIDLYPIQMSAQIIDENGETSALTTNFDTYTLILQMGAILRTVPAWKVNHDLRVVVFVEFEEDVEEEKYRIRILLERLRINAEILVTCLSGGGVEAYETIVHGGPDKSGRVERFLGKHEWWLELQDARKEWSNKYSNSNKPTGYIPQDRVESLMHNVDANAIGSVSVGPSGDSSTGKLKKSKTLFSSTLPSASSFLKNRKRRHTISSLQQMGISGLNIQTNKIRKSELQSATDFYRDSESSDSESDSEAISTSESNSLSSSVVNKADPVPIHSKDRKQGNLFAPRFSLPNDSSFKSKPAQDSFKKSSDRANKSDVVFNKKALTGSKSVSPENSSLHKSLLSIPSASKFDAAKLDPSATRPPISTVPSSTSLKSTTQLTSSAKKRKPNFSGLAMPNTRVDEADDGRPTIMFEKKRCNKTNSYGSTSDLKKIGSGSNSIAGARTVNEHTPLISGDNDQTASYSQRHSKASSVISEEPEATKKAVSWNIDEPDDDSHGEEDEDPENQGAYLSFNHLPANAQHVILNDMMRTISKDSAVIFSTLPAPALGTHLSEEESWQYVESLDVWCQDLPPVILLHSQTMTVTTAL</sequence>
<feature type="region of interest" description="Disordered" evidence="7">
    <location>
        <begin position="1002"/>
        <end position="1081"/>
    </location>
</feature>
<feature type="compositionally biased region" description="Basic residues" evidence="7">
    <location>
        <begin position="80"/>
        <end position="98"/>
    </location>
</feature>
<dbReference type="PANTHER" id="PTHR11827:SF72">
    <property type="entry name" value="GH08340P"/>
    <property type="match status" value="1"/>
</dbReference>
<feature type="compositionally biased region" description="Low complexity" evidence="7">
    <location>
        <begin position="1138"/>
        <end position="1151"/>
    </location>
</feature>
<dbReference type="OrthoDB" id="2020542at2759"/>
<evidence type="ECO:0000256" key="1">
    <source>
        <dbReference type="ARBA" id="ARBA00004141"/>
    </source>
</evidence>
<dbReference type="GO" id="GO:0015379">
    <property type="term" value="F:potassium:chloride symporter activity"/>
    <property type="evidence" value="ECO:0007669"/>
    <property type="project" value="TreeGrafter"/>
</dbReference>
<evidence type="ECO:0000256" key="2">
    <source>
        <dbReference type="ARBA" id="ARBA00010593"/>
    </source>
</evidence>
<dbReference type="GO" id="GO:0006884">
    <property type="term" value="P:cell volume homeostasis"/>
    <property type="evidence" value="ECO:0007669"/>
    <property type="project" value="TreeGrafter"/>
</dbReference>
<gene>
    <name evidence="11" type="ORF">BN980_GECA13s01209g</name>
</gene>
<dbReference type="GO" id="GO:0005774">
    <property type="term" value="C:vacuolar membrane"/>
    <property type="evidence" value="ECO:0007669"/>
    <property type="project" value="TreeGrafter"/>
</dbReference>
<dbReference type="PANTHER" id="PTHR11827">
    <property type="entry name" value="SOLUTE CARRIER FAMILY 12, CATION COTRANSPORTERS"/>
    <property type="match status" value="1"/>
</dbReference>
<proteinExistence type="inferred from homology"/>
<reference evidence="11" key="1">
    <citation type="submission" date="2014-03" db="EMBL/GenBank/DDBJ databases">
        <authorList>
            <person name="Casaregola S."/>
        </authorList>
    </citation>
    <scope>NUCLEOTIDE SEQUENCE [LARGE SCALE GENOMIC DNA]</scope>
    <source>
        <strain evidence="11">CLIB 918</strain>
    </source>
</reference>
<comment type="subcellular location">
    <subcellularLocation>
        <location evidence="1">Membrane</location>
        <topology evidence="1">Multi-pass membrane protein</topology>
    </subcellularLocation>
</comment>
<feature type="compositionally biased region" description="Basic and acidic residues" evidence="7">
    <location>
        <begin position="1168"/>
        <end position="1184"/>
    </location>
</feature>
<feature type="transmembrane region" description="Helical" evidence="8">
    <location>
        <begin position="535"/>
        <end position="554"/>
    </location>
</feature>
<dbReference type="GO" id="GO:0055064">
    <property type="term" value="P:chloride ion homeostasis"/>
    <property type="evidence" value="ECO:0007669"/>
    <property type="project" value="TreeGrafter"/>
</dbReference>
<feature type="transmembrane region" description="Helical" evidence="8">
    <location>
        <begin position="160"/>
        <end position="180"/>
    </location>
</feature>
<comment type="similarity">
    <text evidence="2">Belongs to the SLC12A transporter family.</text>
</comment>
<dbReference type="STRING" id="1173061.A0A0J9XF34"/>
<dbReference type="FunFam" id="1.20.1740.10:FF:000013">
    <property type="entry name" value="Solute carrier family 12 member"/>
    <property type="match status" value="1"/>
</dbReference>
<feature type="region of interest" description="Disordered" evidence="7">
    <location>
        <begin position="57"/>
        <end position="105"/>
    </location>
</feature>
<feature type="compositionally biased region" description="Acidic residues" evidence="7">
    <location>
        <begin position="1258"/>
        <end position="1273"/>
    </location>
</feature>
<evidence type="ECO:0000256" key="3">
    <source>
        <dbReference type="ARBA" id="ARBA00022448"/>
    </source>
</evidence>
<name>A0A0J9XF34_GEOCN</name>
<dbReference type="GO" id="GO:0055075">
    <property type="term" value="P:potassium ion homeostasis"/>
    <property type="evidence" value="ECO:0007669"/>
    <property type="project" value="TreeGrafter"/>
</dbReference>
<feature type="compositionally biased region" description="Polar residues" evidence="7">
    <location>
        <begin position="1224"/>
        <end position="1242"/>
    </location>
</feature>
<feature type="compositionally biased region" description="Low complexity" evidence="7">
    <location>
        <begin position="67"/>
        <end position="79"/>
    </location>
</feature>
<feature type="domain" description="Amino acid permease/ SLC12A" evidence="9">
    <location>
        <begin position="115"/>
        <end position="590"/>
    </location>
</feature>
<evidence type="ECO:0000313" key="12">
    <source>
        <dbReference type="Proteomes" id="UP000242525"/>
    </source>
</evidence>
<evidence type="ECO:0000313" key="11">
    <source>
        <dbReference type="EMBL" id="CDO55987.1"/>
    </source>
</evidence>
<evidence type="ECO:0000256" key="8">
    <source>
        <dbReference type="SAM" id="Phobius"/>
    </source>
</evidence>
<evidence type="ECO:0000256" key="6">
    <source>
        <dbReference type="ARBA" id="ARBA00023136"/>
    </source>
</evidence>
<evidence type="ECO:0000256" key="5">
    <source>
        <dbReference type="ARBA" id="ARBA00022989"/>
    </source>
</evidence>
<dbReference type="InterPro" id="IPR004842">
    <property type="entry name" value="SLC12A_fam"/>
</dbReference>
<dbReference type="InterPro" id="IPR004841">
    <property type="entry name" value="AA-permease/SLC12A_dom"/>
</dbReference>
<keyword evidence="6 8" id="KW-0472">Membrane</keyword>
<dbReference type="GO" id="GO:0034486">
    <property type="term" value="P:vacuolar transmembrane transport"/>
    <property type="evidence" value="ECO:0007669"/>
    <property type="project" value="TreeGrafter"/>
</dbReference>
<feature type="transmembrane region" description="Helical" evidence="8">
    <location>
        <begin position="265"/>
        <end position="284"/>
    </location>
</feature>
<comment type="caution">
    <text evidence="11">The sequence shown here is derived from an EMBL/GenBank/DDBJ whole genome shotgun (WGS) entry which is preliminary data.</text>
</comment>
<dbReference type="InterPro" id="IPR018491">
    <property type="entry name" value="SLC12_C"/>
</dbReference>
<evidence type="ECO:0000259" key="9">
    <source>
        <dbReference type="Pfam" id="PF00324"/>
    </source>
</evidence>
<keyword evidence="12" id="KW-1185">Reference proteome</keyword>
<feature type="domain" description="SLC12A transporter C-terminal" evidence="10">
    <location>
        <begin position="602"/>
        <end position="688"/>
    </location>
</feature>
<dbReference type="EMBL" id="CCBN010000013">
    <property type="protein sequence ID" value="CDO55987.1"/>
    <property type="molecule type" value="Genomic_DNA"/>
</dbReference>
<dbReference type="Pfam" id="PF00324">
    <property type="entry name" value="AA_permease"/>
    <property type="match status" value="1"/>
</dbReference>
<feature type="region of interest" description="Disordered" evidence="7">
    <location>
        <begin position="1123"/>
        <end position="1277"/>
    </location>
</feature>
<feature type="transmembrane region" description="Helical" evidence="8">
    <location>
        <begin position="192"/>
        <end position="217"/>
    </location>
</feature>
<keyword evidence="5 8" id="KW-1133">Transmembrane helix</keyword>
<organism evidence="11 12">
    <name type="scientific">Geotrichum candidum</name>
    <name type="common">Oospora lactis</name>
    <name type="synonym">Dipodascus geotrichum</name>
    <dbReference type="NCBI Taxonomy" id="1173061"/>
    <lineage>
        <taxon>Eukaryota</taxon>
        <taxon>Fungi</taxon>
        <taxon>Dikarya</taxon>
        <taxon>Ascomycota</taxon>
        <taxon>Saccharomycotina</taxon>
        <taxon>Dipodascomycetes</taxon>
        <taxon>Dipodascales</taxon>
        <taxon>Dipodascaceae</taxon>
        <taxon>Geotrichum</taxon>
    </lineage>
</organism>
<keyword evidence="4 8" id="KW-0812">Transmembrane</keyword>
<feature type="transmembrane region" description="Helical" evidence="8">
    <location>
        <begin position="361"/>
        <end position="382"/>
    </location>
</feature>
<evidence type="ECO:0000256" key="4">
    <source>
        <dbReference type="ARBA" id="ARBA00022692"/>
    </source>
</evidence>
<feature type="compositionally biased region" description="Low complexity" evidence="7">
    <location>
        <begin position="1019"/>
        <end position="1032"/>
    </location>
</feature>
<keyword evidence="3" id="KW-0813">Transport</keyword>
<protein>
    <submittedName>
        <fullName evidence="11">Similar to Saccharomyces cerevisiae YBR235W VHC1 Vacuolar membrane cation-chloride cotransporter (CCC)</fullName>
    </submittedName>
</protein>
<feature type="transmembrane region" description="Helical" evidence="8">
    <location>
        <begin position="132"/>
        <end position="154"/>
    </location>
</feature>
<evidence type="ECO:0000256" key="7">
    <source>
        <dbReference type="SAM" id="MobiDB-lite"/>
    </source>
</evidence>
<dbReference type="Gene3D" id="1.20.1740.10">
    <property type="entry name" value="Amino acid/polyamine transporter I"/>
    <property type="match status" value="1"/>
</dbReference>
<feature type="transmembrane region" description="Helical" evidence="8">
    <location>
        <begin position="477"/>
        <end position="499"/>
    </location>
</feature>
<feature type="transmembrane region" description="Helical" evidence="8">
    <location>
        <begin position="237"/>
        <end position="258"/>
    </location>
</feature>
<feature type="transmembrane region" description="Helical" evidence="8">
    <location>
        <begin position="402"/>
        <end position="422"/>
    </location>
</feature>
<accession>A0A0J9XF34</accession>
<dbReference type="Proteomes" id="UP000242525">
    <property type="component" value="Unassembled WGS sequence"/>
</dbReference>
<feature type="transmembrane region" description="Helical" evidence="8">
    <location>
        <begin position="328"/>
        <end position="349"/>
    </location>
</feature>
<feature type="transmembrane region" description="Helical" evidence="8">
    <location>
        <begin position="511"/>
        <end position="529"/>
    </location>
</feature>